<name>A0ABW9MDM7_9FIRM</name>
<gene>
    <name evidence="2" type="primary">yaaA</name>
    <name evidence="2" type="ORF">ACCQ42_05745</name>
</gene>
<reference evidence="2 3" key="1">
    <citation type="journal article" date="2025" name="Anaerobe">
        <title>Description of Anaerococcus kampingiae sp. nov., Anaerococcus groningensis sp. nov., Anaerococcus martiniensis sp. nov., and Anaerococcus cruorum sp. nov., isolated from human clinical specimens.</title>
        <authorList>
            <person name="Boiten K.E."/>
            <person name="Meijer J."/>
            <person name="van Wezel E.M."/>
            <person name="Veloo A.C.M."/>
        </authorList>
    </citation>
    <scope>NUCLEOTIDE SEQUENCE [LARGE SCALE GENOMIC DNA]</scope>
    <source>
        <strain evidence="2 3">ENR0874</strain>
    </source>
</reference>
<sequence length="240" mass="28627">MKIIISPAKSFKHFDNIETEGLIFPDKTRILVDKIKKLSMNEMGNLNMTNDKLTEKAYYDFQDFDFEKLDNPALYSYDGLVFKQFKMDDFDDLAYLNDHVYILSALYGLLRPMTGIRDYRLYFDNTMYDLYEFWGKDIYNKLFEDDDLVLNLASKEYTKTIRPFLKDEDKFITVDFKENRDGKLKSIVSYMKQARGAMLREIIKNKIEDIDQVKELVINDYKYDPYNSTPDTLTFVRDKR</sequence>
<dbReference type="Proteomes" id="UP001637994">
    <property type="component" value="Unassembled WGS sequence"/>
</dbReference>
<organism evidence="2 3">
    <name type="scientific">Anaerococcus kampingae</name>
    <dbReference type="NCBI Taxonomy" id="3115614"/>
    <lineage>
        <taxon>Bacteria</taxon>
        <taxon>Bacillati</taxon>
        <taxon>Bacillota</taxon>
        <taxon>Tissierellia</taxon>
        <taxon>Tissierellales</taxon>
        <taxon>Peptoniphilaceae</taxon>
        <taxon>Anaerococcus</taxon>
    </lineage>
</organism>
<evidence type="ECO:0000313" key="3">
    <source>
        <dbReference type="Proteomes" id="UP001637994"/>
    </source>
</evidence>
<comment type="similarity">
    <text evidence="1">Belongs to the UPF0246 family.</text>
</comment>
<evidence type="ECO:0000256" key="1">
    <source>
        <dbReference type="HAMAP-Rule" id="MF_00652"/>
    </source>
</evidence>
<dbReference type="HAMAP" id="MF_00652">
    <property type="entry name" value="UPF0246"/>
    <property type="match status" value="1"/>
</dbReference>
<comment type="caution">
    <text evidence="2">The sequence shown here is derived from an EMBL/GenBank/DDBJ whole genome shotgun (WGS) entry which is preliminary data.</text>
</comment>
<proteinExistence type="inferred from homology"/>
<dbReference type="InterPro" id="IPR005583">
    <property type="entry name" value="YaaA"/>
</dbReference>
<dbReference type="PANTHER" id="PTHR30283">
    <property type="entry name" value="PEROXIDE STRESS RESPONSE PROTEIN YAAA"/>
    <property type="match status" value="1"/>
</dbReference>
<accession>A0ABW9MDM7</accession>
<dbReference type="EMBL" id="JBGMEF010000019">
    <property type="protein sequence ID" value="MFO3667270.1"/>
    <property type="molecule type" value="Genomic_DNA"/>
</dbReference>
<evidence type="ECO:0000313" key="2">
    <source>
        <dbReference type="EMBL" id="MFO3667270.1"/>
    </source>
</evidence>
<dbReference type="RefSeq" id="WP_410035618.1">
    <property type="nucleotide sequence ID" value="NZ_JBGMEF010000019.1"/>
</dbReference>
<dbReference type="NCBIfam" id="NF002543">
    <property type="entry name" value="PRK02101.1-4"/>
    <property type="match status" value="1"/>
</dbReference>
<protein>
    <recommendedName>
        <fullName evidence="1">UPF0246 protein ACCQ42_05745</fullName>
    </recommendedName>
</protein>
<dbReference type="PANTHER" id="PTHR30283:SF4">
    <property type="entry name" value="PEROXIDE STRESS RESISTANCE PROTEIN YAAA"/>
    <property type="match status" value="1"/>
</dbReference>
<dbReference type="Pfam" id="PF03883">
    <property type="entry name" value="H2O2_YaaD"/>
    <property type="match status" value="1"/>
</dbReference>
<keyword evidence="3" id="KW-1185">Reference proteome</keyword>